<dbReference type="Proteomes" id="UP001163321">
    <property type="component" value="Chromosome 3"/>
</dbReference>
<name>A0ACC0W704_9STRA</name>
<organism evidence="1 2">
    <name type="scientific">Peronosclerospora sorghi</name>
    <dbReference type="NCBI Taxonomy" id="230839"/>
    <lineage>
        <taxon>Eukaryota</taxon>
        <taxon>Sar</taxon>
        <taxon>Stramenopiles</taxon>
        <taxon>Oomycota</taxon>
        <taxon>Peronosporomycetes</taxon>
        <taxon>Peronosporales</taxon>
        <taxon>Peronosporaceae</taxon>
        <taxon>Peronosclerospora</taxon>
    </lineage>
</organism>
<keyword evidence="2" id="KW-1185">Reference proteome</keyword>
<sequence length="426" mass="48714">MSTSSTRRIRENGAFGLALPLPCSMNVVEWPISSQSSSPFNEDSFHIVLGDFNVTLDSYLDQATPSHHLPAQGRPALRNWLDALGLIDAWRFQHPDVREFTSPTRKNRLYYCLLTVPLIRDHLATINHVRDREWLCEDHTPVEFTLHAKNLPRLKKAPWICPTWLLQVPDVREYLVRSAHALADRIKIFPGTNPGCLLDEHKRSDSIYLRRKWIEIRDVDSRCMSAKITAVNEALDLCNASPTQANLTKCEQARAELAAYRDNIKQRNEAKKFSANLHLSERATRYFFRPPQHDSLRSPITELTRKDGIVTEKIQEIADGHRRYWGNSSMPHLVMAFADDCTGMLTDVNDAQGFLELVQEYANAAVLVLNMRKTYIMPFTHHVSQDKLSRLRSSTPLHVLDIGDPTNFWGCCKVLPLRPRSVSTKP</sequence>
<proteinExistence type="predicted"/>
<gene>
    <name evidence="1" type="ORF">PsorP6_007601</name>
</gene>
<accession>A0ACC0W704</accession>
<comment type="caution">
    <text evidence="1">The sequence shown here is derived from an EMBL/GenBank/DDBJ whole genome shotgun (WGS) entry which is preliminary data.</text>
</comment>
<evidence type="ECO:0000313" key="1">
    <source>
        <dbReference type="EMBL" id="KAI9914588.1"/>
    </source>
</evidence>
<protein>
    <submittedName>
        <fullName evidence="1">Uncharacterized protein</fullName>
    </submittedName>
</protein>
<reference evidence="1 2" key="1">
    <citation type="journal article" date="2022" name="bioRxiv">
        <title>The genome of the oomycete Peronosclerospora sorghi, a cosmopolitan pathogen of maize and sorghum, is inflated with dispersed pseudogenes.</title>
        <authorList>
            <person name="Fletcher K."/>
            <person name="Martin F."/>
            <person name="Isakeit T."/>
            <person name="Cavanaugh K."/>
            <person name="Magill C."/>
            <person name="Michelmore R."/>
        </authorList>
    </citation>
    <scope>NUCLEOTIDE SEQUENCE [LARGE SCALE GENOMIC DNA]</scope>
    <source>
        <strain evidence="1">P6</strain>
    </source>
</reference>
<dbReference type="EMBL" id="CM047582">
    <property type="protein sequence ID" value="KAI9914588.1"/>
    <property type="molecule type" value="Genomic_DNA"/>
</dbReference>
<evidence type="ECO:0000313" key="2">
    <source>
        <dbReference type="Proteomes" id="UP001163321"/>
    </source>
</evidence>